<proteinExistence type="predicted"/>
<gene>
    <name evidence="1" type="ORF">O181_061854</name>
</gene>
<name>A0A9Q3EJ98_9BASI</name>
<comment type="caution">
    <text evidence="1">The sequence shown here is derived from an EMBL/GenBank/DDBJ whole genome shotgun (WGS) entry which is preliminary data.</text>
</comment>
<evidence type="ECO:0000313" key="1">
    <source>
        <dbReference type="EMBL" id="MBW0522139.1"/>
    </source>
</evidence>
<evidence type="ECO:0000313" key="2">
    <source>
        <dbReference type="Proteomes" id="UP000765509"/>
    </source>
</evidence>
<accession>A0A9Q3EJ98</accession>
<organism evidence="1 2">
    <name type="scientific">Austropuccinia psidii MF-1</name>
    <dbReference type="NCBI Taxonomy" id="1389203"/>
    <lineage>
        <taxon>Eukaryota</taxon>
        <taxon>Fungi</taxon>
        <taxon>Dikarya</taxon>
        <taxon>Basidiomycota</taxon>
        <taxon>Pucciniomycotina</taxon>
        <taxon>Pucciniomycetes</taxon>
        <taxon>Pucciniales</taxon>
        <taxon>Sphaerophragmiaceae</taxon>
        <taxon>Austropuccinia</taxon>
    </lineage>
</organism>
<reference evidence="1" key="1">
    <citation type="submission" date="2021-03" db="EMBL/GenBank/DDBJ databases">
        <title>Draft genome sequence of rust myrtle Austropuccinia psidii MF-1, a brazilian biotype.</title>
        <authorList>
            <person name="Quecine M.C."/>
            <person name="Pachon D.M.R."/>
            <person name="Bonatelli M.L."/>
            <person name="Correr F.H."/>
            <person name="Franceschini L.M."/>
            <person name="Leite T.F."/>
            <person name="Margarido G.R.A."/>
            <person name="Almeida C.A."/>
            <person name="Ferrarezi J.A."/>
            <person name="Labate C.A."/>
        </authorList>
    </citation>
    <scope>NUCLEOTIDE SEQUENCE</scope>
    <source>
        <strain evidence="1">MF-1</strain>
    </source>
</reference>
<dbReference type="EMBL" id="AVOT02029343">
    <property type="protein sequence ID" value="MBW0522139.1"/>
    <property type="molecule type" value="Genomic_DNA"/>
</dbReference>
<dbReference type="Proteomes" id="UP000765509">
    <property type="component" value="Unassembled WGS sequence"/>
</dbReference>
<sequence length="336" mass="38259">MINVDVDYIDNEPLHTESHPILNETIHDEAPPAAPRNIQAFQERETIKHDTIGQDMTDIMHEPEPKVSSSANFQGIFLSHIEEFQYILNYHSNIPQESWKRGLDNIISIYKYQWDNLPTNDADIFLPIGIKVIGNKELKMSACLEELEIAGLDFFKTTETEAFFNNNIWNLKLMKESAKPPDNLPKSEQSLFKMVQSLIYPSNLITHFWANVMFESISLISYNVIAPKPYVAPTSNSTNPLGLEQGAVEYLASCLSKLEQYATQLSIEGGRADNEILTKPHKNLEDLMDTVIHLMIAYNMVCAHTKIKVNGIKGKLKSSKKMRPSKIFWCVTRISE</sequence>
<dbReference type="AlphaFoldDB" id="A0A9Q3EJ98"/>
<dbReference type="OrthoDB" id="3162621at2759"/>
<protein>
    <submittedName>
        <fullName evidence="1">Uncharacterized protein</fullName>
    </submittedName>
</protein>
<keyword evidence="2" id="KW-1185">Reference proteome</keyword>